<evidence type="ECO:0000313" key="2">
    <source>
        <dbReference type="Proteomes" id="UP001203880"/>
    </source>
</evidence>
<name>A0ABT0Q2N5_9RHOB</name>
<reference evidence="1" key="1">
    <citation type="submission" date="2022-05" db="EMBL/GenBank/DDBJ databases">
        <authorList>
            <person name="Park J.-S."/>
        </authorList>
    </citation>
    <scope>NUCLEOTIDE SEQUENCE</scope>
    <source>
        <strain evidence="1">2012CJ41-6</strain>
    </source>
</reference>
<dbReference type="Proteomes" id="UP001203880">
    <property type="component" value="Unassembled WGS sequence"/>
</dbReference>
<proteinExistence type="predicted"/>
<dbReference type="EMBL" id="JAMFMB010000012">
    <property type="protein sequence ID" value="MCL6284062.1"/>
    <property type="molecule type" value="Genomic_DNA"/>
</dbReference>
<dbReference type="RefSeq" id="WP_249710116.1">
    <property type="nucleotide sequence ID" value="NZ_JAMFMB010000012.1"/>
</dbReference>
<evidence type="ECO:0000313" key="1">
    <source>
        <dbReference type="EMBL" id="MCL6284062.1"/>
    </source>
</evidence>
<dbReference type="InterPro" id="IPR027417">
    <property type="entry name" value="P-loop_NTPase"/>
</dbReference>
<accession>A0ABT0Q2N5</accession>
<protein>
    <submittedName>
        <fullName evidence="1">Sulfotransferase family protein</fullName>
    </submittedName>
</protein>
<dbReference type="Gene3D" id="3.40.50.300">
    <property type="entry name" value="P-loop containing nucleotide triphosphate hydrolases"/>
    <property type="match status" value="1"/>
</dbReference>
<organism evidence="1 2">
    <name type="scientific">Ruegeria spongiae</name>
    <dbReference type="NCBI Taxonomy" id="2942209"/>
    <lineage>
        <taxon>Bacteria</taxon>
        <taxon>Pseudomonadati</taxon>
        <taxon>Pseudomonadota</taxon>
        <taxon>Alphaproteobacteria</taxon>
        <taxon>Rhodobacterales</taxon>
        <taxon>Roseobacteraceae</taxon>
        <taxon>Ruegeria</taxon>
    </lineage>
</organism>
<dbReference type="InterPro" id="IPR005331">
    <property type="entry name" value="Sulfotransferase"/>
</dbReference>
<comment type="caution">
    <text evidence="1">The sequence shown here is derived from an EMBL/GenBank/DDBJ whole genome shotgun (WGS) entry which is preliminary data.</text>
</comment>
<dbReference type="SUPFAM" id="SSF52540">
    <property type="entry name" value="P-loop containing nucleoside triphosphate hydrolases"/>
    <property type="match status" value="1"/>
</dbReference>
<sequence length="215" mass="25250">MIISRGRSYIFVHIPKTGGTSLALALESRAKKDDILIGDTPKARRRRHRQQSLPARGRLWKHATLRDIDGVVSDDELEDFFVFTLVRNPWDRAVSYYHWLREQRFDHPTVTLAKRLQFEAFVLHSDTLAAFRSHPYTSYMRDAAGVDRSNLYIRIEHFEADATALWQHLGFEVVMPHVNRSERLADYRRYYSPPMIDAIAKVCAVDIHKFNYRFE</sequence>
<gene>
    <name evidence="1" type="ORF">M3P21_11030</name>
</gene>
<keyword evidence="2" id="KW-1185">Reference proteome</keyword>
<dbReference type="Pfam" id="PF03567">
    <property type="entry name" value="Sulfotransfer_2"/>
    <property type="match status" value="1"/>
</dbReference>